<dbReference type="HOGENOM" id="CLU_037241_0_0_1"/>
<dbReference type="eggNOG" id="ENOG502SPCE">
    <property type="taxonomic scope" value="Eukaryota"/>
</dbReference>
<evidence type="ECO:0000256" key="1">
    <source>
        <dbReference type="SAM" id="MobiDB-lite"/>
    </source>
</evidence>
<evidence type="ECO:0000313" key="3">
    <source>
        <dbReference type="Proteomes" id="UP000030671"/>
    </source>
</evidence>
<dbReference type="RefSeq" id="XP_009552079.1">
    <property type="nucleotide sequence ID" value="XM_009553784.1"/>
</dbReference>
<reference evidence="2 3" key="1">
    <citation type="journal article" date="2012" name="New Phytol.">
        <title>Insight into trade-off between wood decay and parasitism from the genome of a fungal forest pathogen.</title>
        <authorList>
            <person name="Olson A."/>
            <person name="Aerts A."/>
            <person name="Asiegbu F."/>
            <person name="Belbahri L."/>
            <person name="Bouzid O."/>
            <person name="Broberg A."/>
            <person name="Canback B."/>
            <person name="Coutinho P.M."/>
            <person name="Cullen D."/>
            <person name="Dalman K."/>
            <person name="Deflorio G."/>
            <person name="van Diepen L.T."/>
            <person name="Dunand C."/>
            <person name="Duplessis S."/>
            <person name="Durling M."/>
            <person name="Gonthier P."/>
            <person name="Grimwood J."/>
            <person name="Fossdal C.G."/>
            <person name="Hansson D."/>
            <person name="Henrissat B."/>
            <person name="Hietala A."/>
            <person name="Himmelstrand K."/>
            <person name="Hoffmeister D."/>
            <person name="Hogberg N."/>
            <person name="James T.Y."/>
            <person name="Karlsson M."/>
            <person name="Kohler A."/>
            <person name="Kues U."/>
            <person name="Lee Y.H."/>
            <person name="Lin Y.C."/>
            <person name="Lind M."/>
            <person name="Lindquist E."/>
            <person name="Lombard V."/>
            <person name="Lucas S."/>
            <person name="Lunden K."/>
            <person name="Morin E."/>
            <person name="Murat C."/>
            <person name="Park J."/>
            <person name="Raffaello T."/>
            <person name="Rouze P."/>
            <person name="Salamov A."/>
            <person name="Schmutz J."/>
            <person name="Solheim H."/>
            <person name="Stahlberg J."/>
            <person name="Velez H."/>
            <person name="de Vries R.P."/>
            <person name="Wiebenga A."/>
            <person name="Woodward S."/>
            <person name="Yakovlev I."/>
            <person name="Garbelotto M."/>
            <person name="Martin F."/>
            <person name="Grigoriev I.V."/>
            <person name="Stenlid J."/>
        </authorList>
    </citation>
    <scope>NUCLEOTIDE SEQUENCE [LARGE SCALE GENOMIC DNA]</scope>
    <source>
        <strain evidence="2 3">TC 32-1</strain>
    </source>
</reference>
<dbReference type="Proteomes" id="UP000030671">
    <property type="component" value="Unassembled WGS sequence"/>
</dbReference>
<gene>
    <name evidence="2" type="ORF">HETIRDRAFT_481340</name>
</gene>
<feature type="compositionally biased region" description="Polar residues" evidence="1">
    <location>
        <begin position="167"/>
        <end position="176"/>
    </location>
</feature>
<organism evidence="2 3">
    <name type="scientific">Heterobasidion irregulare (strain TC 32-1)</name>
    <dbReference type="NCBI Taxonomy" id="747525"/>
    <lineage>
        <taxon>Eukaryota</taxon>
        <taxon>Fungi</taxon>
        <taxon>Dikarya</taxon>
        <taxon>Basidiomycota</taxon>
        <taxon>Agaricomycotina</taxon>
        <taxon>Agaricomycetes</taxon>
        <taxon>Russulales</taxon>
        <taxon>Bondarzewiaceae</taxon>
        <taxon>Heterobasidion</taxon>
        <taxon>Heterobasidion annosum species complex</taxon>
    </lineage>
</organism>
<feature type="compositionally biased region" description="Low complexity" evidence="1">
    <location>
        <begin position="177"/>
        <end position="211"/>
    </location>
</feature>
<feature type="compositionally biased region" description="Polar residues" evidence="1">
    <location>
        <begin position="127"/>
        <end position="155"/>
    </location>
</feature>
<protein>
    <submittedName>
        <fullName evidence="2">Uncharacterized protein</fullName>
    </submittedName>
</protein>
<sequence length="381" mass="42963">MHKGANRLPFLRRNMRRGFDQSCVRRGVPTNPQAPPRKNVRVIYKKAPGSELDKDDDEEDDHDHELEIADWYCPVCEVYGRFPTREMLQRHMEWDHDEVETEWELSGDQSWSISLVIHRANSDDDTSSQTVLPSRSPSPVGLLQTNLDTTGTQGLPVSESIHRPDSPETSASVSTTQQTPAPQFKFKFQPPTTFSAADSMRASSMTSQSSSHLLPIQRQRSSSPPAALVFGSDTDPLGPVMRAPLFPTKLDNGSVLYYSCRPGGGKLYDLVGSLPMDPYGVLSWSVIHKEEELFEADDVRDEDKVMQALWGRWVLLNRNTFVEDSCKWVKTFVDEYWVTIRLAAGWRALRSHLLVLAQSKFLTGKETTVVLQHYEGLAGVK</sequence>
<evidence type="ECO:0000313" key="2">
    <source>
        <dbReference type="EMBL" id="ETW75830.1"/>
    </source>
</evidence>
<dbReference type="OrthoDB" id="3249923at2759"/>
<dbReference type="AlphaFoldDB" id="W4JRW0"/>
<keyword evidence="3" id="KW-1185">Reference proteome</keyword>
<accession>W4JRW0</accession>
<feature type="region of interest" description="Disordered" evidence="1">
    <location>
        <begin position="122"/>
        <end position="218"/>
    </location>
</feature>
<proteinExistence type="predicted"/>
<name>W4JRW0_HETIT</name>
<dbReference type="EMBL" id="KI925465">
    <property type="protein sequence ID" value="ETW75830.1"/>
    <property type="molecule type" value="Genomic_DNA"/>
</dbReference>
<dbReference type="GeneID" id="20677971"/>
<dbReference type="InParanoid" id="W4JRW0"/>
<dbReference type="KEGG" id="hir:HETIRDRAFT_481340"/>